<accession>A0ABU6ZKF0</accession>
<organism evidence="2 3">
    <name type="scientific">Stylosanthes scabra</name>
    <dbReference type="NCBI Taxonomy" id="79078"/>
    <lineage>
        <taxon>Eukaryota</taxon>
        <taxon>Viridiplantae</taxon>
        <taxon>Streptophyta</taxon>
        <taxon>Embryophyta</taxon>
        <taxon>Tracheophyta</taxon>
        <taxon>Spermatophyta</taxon>
        <taxon>Magnoliopsida</taxon>
        <taxon>eudicotyledons</taxon>
        <taxon>Gunneridae</taxon>
        <taxon>Pentapetalae</taxon>
        <taxon>rosids</taxon>
        <taxon>fabids</taxon>
        <taxon>Fabales</taxon>
        <taxon>Fabaceae</taxon>
        <taxon>Papilionoideae</taxon>
        <taxon>50 kb inversion clade</taxon>
        <taxon>dalbergioids sensu lato</taxon>
        <taxon>Dalbergieae</taxon>
        <taxon>Pterocarpus clade</taxon>
        <taxon>Stylosanthes</taxon>
    </lineage>
</organism>
<evidence type="ECO:0000313" key="2">
    <source>
        <dbReference type="EMBL" id="MED6222425.1"/>
    </source>
</evidence>
<name>A0ABU6ZKF0_9FABA</name>
<feature type="non-terminal residue" evidence="2">
    <location>
        <position position="1"/>
    </location>
</feature>
<evidence type="ECO:0000256" key="1">
    <source>
        <dbReference type="SAM" id="MobiDB-lite"/>
    </source>
</evidence>
<comment type="caution">
    <text evidence="2">The sequence shown here is derived from an EMBL/GenBank/DDBJ whole genome shotgun (WGS) entry which is preliminary data.</text>
</comment>
<proteinExistence type="predicted"/>
<sequence length="124" mass="12940">YSSEDSSSDPSSSELSSSSEFDSACCCCSDTSGEEICCNWEMSRSGWSKSISCSCLRMMRSLRRRALMRSSPDCCEELPREGAGALVRVACGGIGAGAGGAGSAQLRCLSSTCQMGRIVVPLGP</sequence>
<gene>
    <name evidence="2" type="ORF">PIB30_064341</name>
</gene>
<dbReference type="Proteomes" id="UP001341840">
    <property type="component" value="Unassembled WGS sequence"/>
</dbReference>
<dbReference type="EMBL" id="JASCZI010272486">
    <property type="protein sequence ID" value="MED6222425.1"/>
    <property type="molecule type" value="Genomic_DNA"/>
</dbReference>
<feature type="region of interest" description="Disordered" evidence="1">
    <location>
        <begin position="1"/>
        <end position="23"/>
    </location>
</feature>
<evidence type="ECO:0000313" key="3">
    <source>
        <dbReference type="Proteomes" id="UP001341840"/>
    </source>
</evidence>
<protein>
    <submittedName>
        <fullName evidence="2">Uncharacterized protein</fullName>
    </submittedName>
</protein>
<reference evidence="2 3" key="1">
    <citation type="journal article" date="2023" name="Plants (Basel)">
        <title>Bridging the Gap: Combining Genomics and Transcriptomics Approaches to Understand Stylosanthes scabra, an Orphan Legume from the Brazilian Caatinga.</title>
        <authorList>
            <person name="Ferreira-Neto J.R.C."/>
            <person name="da Silva M.D."/>
            <person name="Binneck E."/>
            <person name="de Melo N.F."/>
            <person name="da Silva R.H."/>
            <person name="de Melo A.L.T.M."/>
            <person name="Pandolfi V."/>
            <person name="Bustamante F.O."/>
            <person name="Brasileiro-Vidal A.C."/>
            <person name="Benko-Iseppon A.M."/>
        </authorList>
    </citation>
    <scope>NUCLEOTIDE SEQUENCE [LARGE SCALE GENOMIC DNA]</scope>
    <source>
        <tissue evidence="2">Leaves</tissue>
    </source>
</reference>
<keyword evidence="3" id="KW-1185">Reference proteome</keyword>